<feature type="region of interest" description="Disordered" evidence="7">
    <location>
        <begin position="1"/>
        <end position="26"/>
    </location>
</feature>
<feature type="transmembrane region" description="Helical" evidence="8">
    <location>
        <begin position="315"/>
        <end position="335"/>
    </location>
</feature>
<keyword evidence="3 8" id="KW-0812">Transmembrane</keyword>
<feature type="transmembrane region" description="Helical" evidence="8">
    <location>
        <begin position="123"/>
        <end position="149"/>
    </location>
</feature>
<feature type="compositionally biased region" description="Acidic residues" evidence="7">
    <location>
        <begin position="1"/>
        <end position="10"/>
    </location>
</feature>
<evidence type="ECO:0000256" key="3">
    <source>
        <dbReference type="ARBA" id="ARBA00022692"/>
    </source>
</evidence>
<keyword evidence="4" id="KW-0029">Amino-acid transport</keyword>
<keyword evidence="12" id="KW-1185">Reference proteome</keyword>
<feature type="transmembrane region" description="Helical" evidence="8">
    <location>
        <begin position="63"/>
        <end position="84"/>
    </location>
</feature>
<dbReference type="PANTHER" id="PTHR48017">
    <property type="entry name" value="OS05G0424000 PROTEIN-RELATED"/>
    <property type="match status" value="1"/>
</dbReference>
<evidence type="ECO:0000256" key="6">
    <source>
        <dbReference type="ARBA" id="ARBA00023136"/>
    </source>
</evidence>
<sequence>MGHEGEEEQDTPLIRASYDPSGDGSAELSSRTGTVWTAMAHIITGVIGAGVLSLAWSTAQLGWVAGPVGMIVFAAITLLSTFLLCECYRSPDPECGSTRNPSFVQAVNFYLGEYPIPDFHNMAWLSIIAAIMSFTYSFIGLSLGLAKLIENGEIKGSIGGVPADNVADKLWLAFQALGDVAFAYPYSIIVLEIQDTLKSPPPESQIMKNASAAAIFVTTFFYLCCGCFGYAAFGDSTPGNLLTGFGFYEPYWLVDFANACVVLHLVGGYQVFSHPVFAFAERWFNEKFPNSGFMISFYSIKLPLLPAFQLNPFRLCFRTAFVVCTTAVAMIFPYFNQVLGLLGALNFWPLAIYFPVEMYLVRSSIGAWTRKWLVLQAFSIFCLLVSVVALIGSMQGLIIAKWS</sequence>
<organism evidence="10 12">
    <name type="scientific">Escallonia herrerae</name>
    <dbReference type="NCBI Taxonomy" id="1293975"/>
    <lineage>
        <taxon>Eukaryota</taxon>
        <taxon>Viridiplantae</taxon>
        <taxon>Streptophyta</taxon>
        <taxon>Embryophyta</taxon>
        <taxon>Tracheophyta</taxon>
        <taxon>Spermatophyta</taxon>
        <taxon>Magnoliopsida</taxon>
        <taxon>eudicotyledons</taxon>
        <taxon>Gunneridae</taxon>
        <taxon>Pentapetalae</taxon>
        <taxon>asterids</taxon>
        <taxon>campanulids</taxon>
        <taxon>Escalloniales</taxon>
        <taxon>Escalloniaceae</taxon>
        <taxon>Escallonia</taxon>
    </lineage>
</organism>
<evidence type="ECO:0000256" key="5">
    <source>
        <dbReference type="ARBA" id="ARBA00022989"/>
    </source>
</evidence>
<feature type="transmembrane region" description="Helical" evidence="8">
    <location>
        <begin position="253"/>
        <end position="272"/>
    </location>
</feature>
<dbReference type="Proteomes" id="UP001188597">
    <property type="component" value="Unassembled WGS sequence"/>
</dbReference>
<dbReference type="GO" id="GO:0016020">
    <property type="term" value="C:membrane"/>
    <property type="evidence" value="ECO:0007669"/>
    <property type="project" value="UniProtKB-SubCell"/>
</dbReference>
<reference evidence="10" key="1">
    <citation type="submission" date="2022-12" db="EMBL/GenBank/DDBJ databases">
        <title>Draft genome assemblies for two species of Escallonia (Escalloniales).</title>
        <authorList>
            <person name="Chanderbali A."/>
            <person name="Dervinis C."/>
            <person name="Anghel I."/>
            <person name="Soltis D."/>
            <person name="Soltis P."/>
            <person name="Zapata F."/>
        </authorList>
    </citation>
    <scope>NUCLEOTIDE SEQUENCE</scope>
    <source>
        <strain evidence="10">UCBG64.0493</strain>
        <tissue evidence="10">Leaf</tissue>
    </source>
</reference>
<keyword evidence="2" id="KW-0813">Transport</keyword>
<evidence type="ECO:0000256" key="7">
    <source>
        <dbReference type="SAM" id="MobiDB-lite"/>
    </source>
</evidence>
<gene>
    <name evidence="11" type="ORF">RJ639_012925</name>
    <name evidence="10" type="ORF">RJ639_026568</name>
</gene>
<evidence type="ECO:0000259" key="9">
    <source>
        <dbReference type="Pfam" id="PF01490"/>
    </source>
</evidence>
<name>A0AA88RUR8_9ASTE</name>
<evidence type="ECO:0000313" key="12">
    <source>
        <dbReference type="Proteomes" id="UP001188597"/>
    </source>
</evidence>
<dbReference type="EMBL" id="JAVXUP010004815">
    <property type="protein sequence ID" value="KAK2996664.1"/>
    <property type="molecule type" value="Genomic_DNA"/>
</dbReference>
<protein>
    <recommendedName>
        <fullName evidence="9">Amino acid transporter transmembrane domain-containing protein</fullName>
    </recommendedName>
</protein>
<evidence type="ECO:0000313" key="11">
    <source>
        <dbReference type="EMBL" id="KAK3010988.1"/>
    </source>
</evidence>
<feature type="domain" description="Amino acid transporter transmembrane" evidence="9">
    <location>
        <begin position="31"/>
        <end position="113"/>
    </location>
</feature>
<keyword evidence="5 8" id="KW-1133">Transmembrane helix</keyword>
<evidence type="ECO:0000256" key="8">
    <source>
        <dbReference type="SAM" id="Phobius"/>
    </source>
</evidence>
<keyword evidence="6 8" id="KW-0472">Membrane</keyword>
<feature type="transmembrane region" description="Helical" evidence="8">
    <location>
        <begin position="35"/>
        <end position="56"/>
    </location>
</feature>
<feature type="transmembrane region" description="Helical" evidence="8">
    <location>
        <begin position="341"/>
        <end position="361"/>
    </location>
</feature>
<dbReference type="InterPro" id="IPR013057">
    <property type="entry name" value="AA_transpt_TM"/>
</dbReference>
<comment type="subcellular location">
    <subcellularLocation>
        <location evidence="1">Membrane</location>
    </subcellularLocation>
</comment>
<proteinExistence type="predicted"/>
<evidence type="ECO:0000256" key="1">
    <source>
        <dbReference type="ARBA" id="ARBA00004370"/>
    </source>
</evidence>
<dbReference type="Pfam" id="PF01490">
    <property type="entry name" value="Aa_trans"/>
    <property type="match status" value="2"/>
</dbReference>
<comment type="caution">
    <text evidence="10">The sequence shown here is derived from an EMBL/GenBank/DDBJ whole genome shotgun (WGS) entry which is preliminary data.</text>
</comment>
<feature type="transmembrane region" description="Helical" evidence="8">
    <location>
        <begin position="211"/>
        <end position="233"/>
    </location>
</feature>
<dbReference type="EMBL" id="JAVXUP010001491">
    <property type="protein sequence ID" value="KAK3010988.1"/>
    <property type="molecule type" value="Genomic_DNA"/>
</dbReference>
<feature type="domain" description="Amino acid transporter transmembrane" evidence="9">
    <location>
        <begin position="116"/>
        <end position="399"/>
    </location>
</feature>
<accession>A0AA88RUR8</accession>
<dbReference type="GO" id="GO:0006865">
    <property type="term" value="P:amino acid transport"/>
    <property type="evidence" value="ECO:0007669"/>
    <property type="project" value="UniProtKB-KW"/>
</dbReference>
<dbReference type="AlphaFoldDB" id="A0AA88RUR8"/>
<feature type="transmembrane region" description="Helical" evidence="8">
    <location>
        <begin position="373"/>
        <end position="400"/>
    </location>
</feature>
<evidence type="ECO:0000256" key="2">
    <source>
        <dbReference type="ARBA" id="ARBA00022448"/>
    </source>
</evidence>
<evidence type="ECO:0000313" key="10">
    <source>
        <dbReference type="EMBL" id="KAK2996664.1"/>
    </source>
</evidence>
<evidence type="ECO:0000256" key="4">
    <source>
        <dbReference type="ARBA" id="ARBA00022970"/>
    </source>
</evidence>